<dbReference type="Gene3D" id="3.30.470.20">
    <property type="entry name" value="ATP-grasp fold, B domain"/>
    <property type="match status" value="1"/>
</dbReference>
<comment type="caution">
    <text evidence="1">The sequence shown here is derived from an EMBL/GenBank/DDBJ whole genome shotgun (WGS) entry which is preliminary data.</text>
</comment>
<organism evidence="1 2">
    <name type="scientific">Deinobacterium chartae</name>
    <dbReference type="NCBI Taxonomy" id="521158"/>
    <lineage>
        <taxon>Bacteria</taxon>
        <taxon>Thermotogati</taxon>
        <taxon>Deinococcota</taxon>
        <taxon>Deinococci</taxon>
        <taxon>Deinococcales</taxon>
        <taxon>Deinococcaceae</taxon>
        <taxon>Deinobacterium</taxon>
    </lineage>
</organism>
<accession>A0A841I2P7</accession>
<name>A0A841I2P7_9DEIO</name>
<sequence>MRPLRVLLTGGRAPATLELARLLHAAGCEVISAESAPCDLAGASRAVARRYRLPPPRWASSAFAAELARIALLERADLIVPTCEEIFWVARFRSDLEAVCPVACEPLGVLEELHDKERFVRLAAGLGLEVPETRPLRGPEDLRALGDPREWVLKPTHSRFAARTRLRPSPAALRRWQPLPGERWVAQRYLRGRVLCSYSVAREGRLCAHACYAATLTAGAGASVVFRAERHAAVRAWVERFVAARRFSGQIAFDFVEGVDGRVAAIECNPRLTSGIHLFAGQAQVVEGLLGREAGEAGVLEPDGNCAYALHTALLLRLLGRPACGDLWRALRQSRDVIARPGDAVPARAQLRSAAWLLALGWRRGISPLEASTWDIEYNGSRV</sequence>
<evidence type="ECO:0000313" key="2">
    <source>
        <dbReference type="Proteomes" id="UP000569951"/>
    </source>
</evidence>
<keyword evidence="2" id="KW-1185">Reference proteome</keyword>
<evidence type="ECO:0008006" key="3">
    <source>
        <dbReference type="Google" id="ProtNLM"/>
    </source>
</evidence>
<gene>
    <name evidence="1" type="ORF">HNR42_002115</name>
</gene>
<proteinExistence type="predicted"/>
<dbReference type="Gene3D" id="3.40.50.20">
    <property type="match status" value="1"/>
</dbReference>
<protein>
    <recommendedName>
        <fullName evidence="3">ATP-grasp domain-containing protein</fullName>
    </recommendedName>
</protein>
<dbReference type="AlphaFoldDB" id="A0A841I2P7"/>
<evidence type="ECO:0000313" key="1">
    <source>
        <dbReference type="EMBL" id="MBB6098680.1"/>
    </source>
</evidence>
<dbReference type="Proteomes" id="UP000569951">
    <property type="component" value="Unassembled WGS sequence"/>
</dbReference>
<reference evidence="1 2" key="1">
    <citation type="submission" date="2020-08" db="EMBL/GenBank/DDBJ databases">
        <title>Genomic Encyclopedia of Type Strains, Phase IV (KMG-IV): sequencing the most valuable type-strain genomes for metagenomic binning, comparative biology and taxonomic classification.</title>
        <authorList>
            <person name="Goeker M."/>
        </authorList>
    </citation>
    <scope>NUCLEOTIDE SEQUENCE [LARGE SCALE GENOMIC DNA]</scope>
    <source>
        <strain evidence="1 2">DSM 21458</strain>
    </source>
</reference>
<dbReference type="RefSeq" id="WP_183987344.1">
    <property type="nucleotide sequence ID" value="NZ_JACHHG010000007.1"/>
</dbReference>
<dbReference type="EMBL" id="JACHHG010000007">
    <property type="protein sequence ID" value="MBB6098680.1"/>
    <property type="molecule type" value="Genomic_DNA"/>
</dbReference>
<dbReference type="SUPFAM" id="SSF56059">
    <property type="entry name" value="Glutathione synthetase ATP-binding domain-like"/>
    <property type="match status" value="1"/>
</dbReference>